<evidence type="ECO:0000313" key="2">
    <source>
        <dbReference type="EMBL" id="HIW10710.1"/>
    </source>
</evidence>
<protein>
    <submittedName>
        <fullName evidence="2">U32 family peptidase</fullName>
    </submittedName>
</protein>
<dbReference type="InterPro" id="IPR001539">
    <property type="entry name" value="Peptidase_U32"/>
</dbReference>
<comment type="caution">
    <text evidence="2">The sequence shown here is derived from an EMBL/GenBank/DDBJ whole genome shotgun (WGS) entry which is preliminary data.</text>
</comment>
<reference evidence="2" key="2">
    <citation type="submission" date="2021-04" db="EMBL/GenBank/DDBJ databases">
        <authorList>
            <person name="Gilroy R."/>
        </authorList>
    </citation>
    <scope>NUCLEOTIDE SEQUENCE</scope>
    <source>
        <strain evidence="2">ChiBcec15-1070</strain>
    </source>
</reference>
<evidence type="ECO:0000313" key="3">
    <source>
        <dbReference type="Proteomes" id="UP000823926"/>
    </source>
</evidence>
<gene>
    <name evidence="2" type="ORF">H9888_04315</name>
</gene>
<dbReference type="InterPro" id="IPR051454">
    <property type="entry name" value="RNA/ubiquinone_mod_enzymes"/>
</dbReference>
<organism evidence="2 3">
    <name type="scientific">Candidatus Rikenella faecigallinarum</name>
    <dbReference type="NCBI Taxonomy" id="2838745"/>
    <lineage>
        <taxon>Bacteria</taxon>
        <taxon>Pseudomonadati</taxon>
        <taxon>Bacteroidota</taxon>
        <taxon>Bacteroidia</taxon>
        <taxon>Bacteroidales</taxon>
        <taxon>Rikenellaceae</taxon>
        <taxon>Rikenella</taxon>
    </lineage>
</organism>
<dbReference type="SUPFAM" id="SSF51395">
    <property type="entry name" value="FMN-linked oxidoreductases"/>
    <property type="match status" value="1"/>
</dbReference>
<dbReference type="EMBL" id="DXHL01000021">
    <property type="protein sequence ID" value="HIW10710.1"/>
    <property type="molecule type" value="Genomic_DNA"/>
</dbReference>
<accession>A0A9D1QEF4</accession>
<dbReference type="AlphaFoldDB" id="A0A9D1QEF4"/>
<dbReference type="PANTHER" id="PTHR30217">
    <property type="entry name" value="PEPTIDASE U32 FAMILY"/>
    <property type="match status" value="1"/>
</dbReference>
<feature type="domain" description="Peptidase U32 collagenase" evidence="1">
    <location>
        <begin position="384"/>
        <end position="490"/>
    </location>
</feature>
<proteinExistence type="predicted"/>
<dbReference type="Pfam" id="PF12392">
    <property type="entry name" value="DUF3656"/>
    <property type="match status" value="1"/>
</dbReference>
<sequence>MKDTLRSIHPIELLAPAGNLAIGRAALHAGADAVYIGAERFGARTAAGNAMEDIATLVQEAHAFGARVYLTLNTLLFDSELAAAQRTAFEAYEAGVDALIVQDMAFTQMELPPIALHASTQTFNLTPERAAFLAAAGFSRLVVERGASLEQIKAIRAAIPEEVELEAFVHGAICVSYSGQCYLGHALCGRGGNRGACAQPCRAQYNLYNERGELLLRDRHLLSVRDLNLSDRLQEVIEAGVCSLKIEGRLKEESYVVNNTAHYHRRLQQLGVERASEGVVQFDFEPNPEKSFSRGFTTYFWTGRHRGVMAPEARSIGEATGSVERCEKNTLTLRLKPGIELHNGDGLCFIGSSGRLEGAQVNRVEGNRITLNKTVELPRGTELFRNADHSFRPTSQRHIDITVAFTPTEICATDSSGHSASVALRSDSERAANRELAARNIRNALIKSGGTIFHTTEVTLPTKGDLPFLPASELNGLRRTLLERLLTERLKAYQRPAPYHRPALFPSLPPGTATDFRANVSNEAAAAFYRSVGVAVEEAALEAQPHPVFEGREVMRTPYCLRREMGTCLREYPELRNEKLYLENNGTRLELVFHCGTCEMGVIYRGR</sequence>
<dbReference type="Proteomes" id="UP000823926">
    <property type="component" value="Unassembled WGS sequence"/>
</dbReference>
<name>A0A9D1QEF4_9BACT</name>
<reference evidence="2" key="1">
    <citation type="journal article" date="2021" name="PeerJ">
        <title>Extensive microbial diversity within the chicken gut microbiome revealed by metagenomics and culture.</title>
        <authorList>
            <person name="Gilroy R."/>
            <person name="Ravi A."/>
            <person name="Getino M."/>
            <person name="Pursley I."/>
            <person name="Horton D.L."/>
            <person name="Alikhan N.F."/>
            <person name="Baker D."/>
            <person name="Gharbi K."/>
            <person name="Hall N."/>
            <person name="Watson M."/>
            <person name="Adriaenssens E.M."/>
            <person name="Foster-Nyarko E."/>
            <person name="Jarju S."/>
            <person name="Secka A."/>
            <person name="Antonio M."/>
            <person name="Oren A."/>
            <person name="Chaudhuri R.R."/>
            <person name="La Ragione R."/>
            <person name="Hildebrand F."/>
            <person name="Pallen M.J."/>
        </authorList>
    </citation>
    <scope>NUCLEOTIDE SEQUENCE</scope>
    <source>
        <strain evidence="2">ChiBcec15-1070</strain>
    </source>
</reference>
<evidence type="ECO:0000259" key="1">
    <source>
        <dbReference type="Pfam" id="PF12392"/>
    </source>
</evidence>
<dbReference type="InterPro" id="IPR020988">
    <property type="entry name" value="Pept_U32_collagenase"/>
</dbReference>
<dbReference type="Pfam" id="PF01136">
    <property type="entry name" value="Peptidase_U32"/>
    <property type="match status" value="1"/>
</dbReference>
<dbReference type="PANTHER" id="PTHR30217:SF10">
    <property type="entry name" value="23S RRNA 5-HYDROXYCYTIDINE C2501 SYNTHASE"/>
    <property type="match status" value="1"/>
</dbReference>